<reference evidence="1 2" key="1">
    <citation type="submission" date="2018-04" db="EMBL/GenBank/DDBJ databases">
        <title>Flavobacterium sp. nov., isolated from glacier ice.</title>
        <authorList>
            <person name="Liu Q."/>
            <person name="Xin Y.-H."/>
        </authorList>
    </citation>
    <scope>NUCLEOTIDE SEQUENCE [LARGE SCALE GENOMIC DNA]</scope>
    <source>
        <strain evidence="1 2">LB2P30</strain>
    </source>
</reference>
<dbReference type="AlphaFoldDB" id="A0A2U1JSJ3"/>
<accession>A0A2U1JSJ3</accession>
<keyword evidence="2" id="KW-1185">Reference proteome</keyword>
<protein>
    <submittedName>
        <fullName evidence="1">Uncharacterized protein</fullName>
    </submittedName>
</protein>
<evidence type="ECO:0000313" key="2">
    <source>
        <dbReference type="Proteomes" id="UP000245618"/>
    </source>
</evidence>
<sequence length="365" mass="41859">MKKCYFAFVLLLHSFIYSQHGIKDAVSLESVPFVEIYSDKGNLIGSTDVDGLLSKDLEDKILLANAKTLTFVNSFYQNKVVTMDDFNSNIVFKMNPIVNALKEVVVSNKKDKNQYLVLKTYVRSLQINNDRVHYFMDGIVEYYISLKTRKVKLKFLSNRSFENKSIRQLKEKGFSRIYFQIVGAPMLSEILDYNKLNDNYGLQKSAVDVKIKNKGDDSLKGSLYLNPNGTSLTLGIITDDKPKVMKGLGVENILNNYTINSLFSNKEFVDIGFDSLVYFKETHNYDIKAKKDKVTQKVDATHEVFVLGYRFSEEIDAKGLDSNYSLIHSSTYQDNYWEHVNNALFQPLPTALEKYIAENLTEMKK</sequence>
<dbReference type="RefSeq" id="WP_116763983.1">
    <property type="nucleotide sequence ID" value="NZ_QCZH01000016.1"/>
</dbReference>
<comment type="caution">
    <text evidence="1">The sequence shown here is derived from an EMBL/GenBank/DDBJ whole genome shotgun (WGS) entry which is preliminary data.</text>
</comment>
<dbReference type="Proteomes" id="UP000245618">
    <property type="component" value="Unassembled WGS sequence"/>
</dbReference>
<dbReference type="OrthoDB" id="1078909at2"/>
<gene>
    <name evidence="1" type="ORF">DB891_12865</name>
</gene>
<evidence type="ECO:0000313" key="1">
    <source>
        <dbReference type="EMBL" id="PWA08082.1"/>
    </source>
</evidence>
<proteinExistence type="predicted"/>
<dbReference type="EMBL" id="QCZH01000016">
    <property type="protein sequence ID" value="PWA08082.1"/>
    <property type="molecule type" value="Genomic_DNA"/>
</dbReference>
<name>A0A2U1JSJ3_9FLAO</name>
<organism evidence="1 2">
    <name type="scientific">Flavobacterium laiguense</name>
    <dbReference type="NCBI Taxonomy" id="2169409"/>
    <lineage>
        <taxon>Bacteria</taxon>
        <taxon>Pseudomonadati</taxon>
        <taxon>Bacteroidota</taxon>
        <taxon>Flavobacteriia</taxon>
        <taxon>Flavobacteriales</taxon>
        <taxon>Flavobacteriaceae</taxon>
        <taxon>Flavobacterium</taxon>
    </lineage>
</organism>